<dbReference type="HOGENOM" id="CLU_133417_1_0_1"/>
<protein>
    <submittedName>
        <fullName evidence="1">Uncharacterized protein</fullName>
    </submittedName>
</protein>
<evidence type="ECO:0000313" key="2">
    <source>
        <dbReference type="Proteomes" id="UP000028045"/>
    </source>
</evidence>
<dbReference type="Proteomes" id="UP000028045">
    <property type="component" value="Unassembled WGS sequence"/>
</dbReference>
<gene>
    <name evidence="1" type="ORF">S7711_03308</name>
</gene>
<accession>A0A084AUM3</accession>
<organism evidence="1 2">
    <name type="scientific">Stachybotrys chartarum (strain CBS 109288 / IBT 7711)</name>
    <name type="common">Toxic black mold</name>
    <name type="synonym">Stilbospora chartarum</name>
    <dbReference type="NCBI Taxonomy" id="1280523"/>
    <lineage>
        <taxon>Eukaryota</taxon>
        <taxon>Fungi</taxon>
        <taxon>Dikarya</taxon>
        <taxon>Ascomycota</taxon>
        <taxon>Pezizomycotina</taxon>
        <taxon>Sordariomycetes</taxon>
        <taxon>Hypocreomycetidae</taxon>
        <taxon>Hypocreales</taxon>
        <taxon>Stachybotryaceae</taxon>
        <taxon>Stachybotrys</taxon>
    </lineage>
</organism>
<name>A0A084AUM3_STACB</name>
<dbReference type="EMBL" id="KL648554">
    <property type="protein sequence ID" value="KEY69002.1"/>
    <property type="molecule type" value="Genomic_DNA"/>
</dbReference>
<proteinExistence type="predicted"/>
<keyword evidence="2" id="KW-1185">Reference proteome</keyword>
<dbReference type="OrthoDB" id="5326237at2759"/>
<sequence>MAEADTSTEAWDETRLEEALQQLKLLHIKARMLRDTIPKMIDPLVQKQPSPDVMFSAFMKAVNDAQSNVAEFRDLMRAESSKEVFVHAEKSRQEDPLGIKSWRHSHHPDWFKMDEKKM</sequence>
<reference evidence="1 2" key="1">
    <citation type="journal article" date="2014" name="BMC Genomics">
        <title>Comparative genome sequencing reveals chemotype-specific gene clusters in the toxigenic black mold Stachybotrys.</title>
        <authorList>
            <person name="Semeiks J."/>
            <person name="Borek D."/>
            <person name="Otwinowski Z."/>
            <person name="Grishin N.V."/>
        </authorList>
    </citation>
    <scope>NUCLEOTIDE SEQUENCE [LARGE SCALE GENOMIC DNA]</scope>
    <source>
        <strain evidence="2">CBS 109288 / IBT 7711</strain>
    </source>
</reference>
<evidence type="ECO:0000313" key="1">
    <source>
        <dbReference type="EMBL" id="KEY69002.1"/>
    </source>
</evidence>
<dbReference type="AlphaFoldDB" id="A0A084AUM3"/>